<dbReference type="AlphaFoldDB" id="A0A2K1IH32"/>
<evidence type="ECO:0000313" key="1">
    <source>
        <dbReference type="EMBL" id="PNR28581.1"/>
    </source>
</evidence>
<organism evidence="1">
    <name type="scientific">Physcomitrium patens</name>
    <name type="common">Spreading-leaved earth moss</name>
    <name type="synonym">Physcomitrella patens</name>
    <dbReference type="NCBI Taxonomy" id="3218"/>
    <lineage>
        <taxon>Eukaryota</taxon>
        <taxon>Viridiplantae</taxon>
        <taxon>Streptophyta</taxon>
        <taxon>Embryophyta</taxon>
        <taxon>Bryophyta</taxon>
        <taxon>Bryophytina</taxon>
        <taxon>Bryopsida</taxon>
        <taxon>Funariidae</taxon>
        <taxon>Funariales</taxon>
        <taxon>Funariaceae</taxon>
        <taxon>Physcomitrium</taxon>
    </lineage>
</organism>
<dbReference type="EnsemblPlants" id="Pp3c24_16520V3.1">
    <property type="protein sequence ID" value="PAC:32909469.CDS.1"/>
    <property type="gene ID" value="Pp3c24_16520"/>
</dbReference>
<accession>A0A2K1IH32</accession>
<dbReference type="EnsemblPlants" id="Pp3c24_16520V3.2">
    <property type="protein sequence ID" value="PAC:32909470.CDS.1"/>
    <property type="gene ID" value="Pp3c24_16520"/>
</dbReference>
<reference evidence="1 3" key="1">
    <citation type="journal article" date="2008" name="Science">
        <title>The Physcomitrella genome reveals evolutionary insights into the conquest of land by plants.</title>
        <authorList>
            <person name="Rensing S."/>
            <person name="Lang D."/>
            <person name="Zimmer A."/>
            <person name="Terry A."/>
            <person name="Salamov A."/>
            <person name="Shapiro H."/>
            <person name="Nishiyama T."/>
            <person name="Perroud P.-F."/>
            <person name="Lindquist E."/>
            <person name="Kamisugi Y."/>
            <person name="Tanahashi T."/>
            <person name="Sakakibara K."/>
            <person name="Fujita T."/>
            <person name="Oishi K."/>
            <person name="Shin-I T."/>
            <person name="Kuroki Y."/>
            <person name="Toyoda A."/>
            <person name="Suzuki Y."/>
            <person name="Hashimoto A."/>
            <person name="Yamaguchi K."/>
            <person name="Sugano A."/>
            <person name="Kohara Y."/>
            <person name="Fujiyama A."/>
            <person name="Anterola A."/>
            <person name="Aoki S."/>
            <person name="Ashton N."/>
            <person name="Barbazuk W.B."/>
            <person name="Barker E."/>
            <person name="Bennetzen J."/>
            <person name="Bezanilla M."/>
            <person name="Blankenship R."/>
            <person name="Cho S.H."/>
            <person name="Dutcher S."/>
            <person name="Estelle M."/>
            <person name="Fawcett J.A."/>
            <person name="Gundlach H."/>
            <person name="Hanada K."/>
            <person name="Heyl A."/>
            <person name="Hicks K.A."/>
            <person name="Hugh J."/>
            <person name="Lohr M."/>
            <person name="Mayer K."/>
            <person name="Melkozernov A."/>
            <person name="Murata T."/>
            <person name="Nelson D."/>
            <person name="Pils B."/>
            <person name="Prigge M."/>
            <person name="Reiss B."/>
            <person name="Renner T."/>
            <person name="Rombauts S."/>
            <person name="Rushton P."/>
            <person name="Sanderfoot A."/>
            <person name="Schween G."/>
            <person name="Shiu S.-H."/>
            <person name="Stueber K."/>
            <person name="Theodoulou F.L."/>
            <person name="Tu H."/>
            <person name="Van de Peer Y."/>
            <person name="Verrier P.J."/>
            <person name="Waters E."/>
            <person name="Wood A."/>
            <person name="Yang L."/>
            <person name="Cove D."/>
            <person name="Cuming A."/>
            <person name="Hasebe M."/>
            <person name="Lucas S."/>
            <person name="Mishler D.B."/>
            <person name="Reski R."/>
            <person name="Grigoriev I."/>
            <person name="Quatrano R.S."/>
            <person name="Boore J.L."/>
        </authorList>
    </citation>
    <scope>NUCLEOTIDE SEQUENCE [LARGE SCALE GENOMIC DNA]</scope>
    <source>
        <strain evidence="2 3">cv. Gransden 2004</strain>
    </source>
</reference>
<dbReference type="InParanoid" id="A0A2K1IH32"/>
<dbReference type="Gramene" id="Pp3c24_16520V3.2">
    <property type="protein sequence ID" value="PAC:32909470.CDS.1"/>
    <property type="gene ID" value="Pp3c24_16520"/>
</dbReference>
<evidence type="ECO:0000313" key="3">
    <source>
        <dbReference type="Proteomes" id="UP000006727"/>
    </source>
</evidence>
<proteinExistence type="predicted"/>
<dbReference type="Gramene" id="Pp3c24_16520V3.1">
    <property type="protein sequence ID" value="PAC:32909469.CDS.1"/>
    <property type="gene ID" value="Pp3c24_16520"/>
</dbReference>
<keyword evidence="3" id="KW-1185">Reference proteome</keyword>
<dbReference type="PaxDb" id="3218-PP1S323_54V6.1"/>
<dbReference type="STRING" id="3218.A0A2K1IH32"/>
<evidence type="ECO:0000313" key="2">
    <source>
        <dbReference type="EnsemblPlants" id="PAC:32909469.CDS.1"/>
    </source>
</evidence>
<sequence length="49" mass="5467">MLTLNVQFLGSSIIFFQSLTVLEDCSFPLDVSALVCQVNNTNLSNAWWS</sequence>
<gene>
    <name evidence="1" type="ORF">PHYPA_029173</name>
</gene>
<name>A0A2K1IH32_PHYPA</name>
<dbReference type="EMBL" id="ABEU02000024">
    <property type="protein sequence ID" value="PNR28581.1"/>
    <property type="molecule type" value="Genomic_DNA"/>
</dbReference>
<dbReference type="Proteomes" id="UP000006727">
    <property type="component" value="Chromosome 24"/>
</dbReference>
<protein>
    <submittedName>
        <fullName evidence="1 2">Uncharacterized protein</fullName>
    </submittedName>
</protein>
<reference evidence="2" key="3">
    <citation type="submission" date="2020-12" db="UniProtKB">
        <authorList>
            <consortium name="EnsemblPlants"/>
        </authorList>
    </citation>
    <scope>IDENTIFICATION</scope>
</reference>
<reference evidence="1 3" key="2">
    <citation type="journal article" date="2018" name="Plant J.">
        <title>The Physcomitrella patens chromosome-scale assembly reveals moss genome structure and evolution.</title>
        <authorList>
            <person name="Lang D."/>
            <person name="Ullrich K.K."/>
            <person name="Murat F."/>
            <person name="Fuchs J."/>
            <person name="Jenkins J."/>
            <person name="Haas F.B."/>
            <person name="Piednoel M."/>
            <person name="Gundlach H."/>
            <person name="Van Bel M."/>
            <person name="Meyberg R."/>
            <person name="Vives C."/>
            <person name="Morata J."/>
            <person name="Symeonidi A."/>
            <person name="Hiss M."/>
            <person name="Muchero W."/>
            <person name="Kamisugi Y."/>
            <person name="Saleh O."/>
            <person name="Blanc G."/>
            <person name="Decker E.L."/>
            <person name="van Gessel N."/>
            <person name="Grimwood J."/>
            <person name="Hayes R.D."/>
            <person name="Graham S.W."/>
            <person name="Gunter L.E."/>
            <person name="McDaniel S.F."/>
            <person name="Hoernstein S.N.W."/>
            <person name="Larsson A."/>
            <person name="Li F.W."/>
            <person name="Perroud P.F."/>
            <person name="Phillips J."/>
            <person name="Ranjan P."/>
            <person name="Rokshar D.S."/>
            <person name="Rothfels C.J."/>
            <person name="Schneider L."/>
            <person name="Shu S."/>
            <person name="Stevenson D.W."/>
            <person name="Thummler F."/>
            <person name="Tillich M."/>
            <person name="Villarreal Aguilar J.C."/>
            <person name="Widiez T."/>
            <person name="Wong G.K."/>
            <person name="Wymore A."/>
            <person name="Zhang Y."/>
            <person name="Zimmer A.D."/>
            <person name="Quatrano R.S."/>
            <person name="Mayer K.F.X."/>
            <person name="Goodstein D."/>
            <person name="Casacuberta J.M."/>
            <person name="Vandepoele K."/>
            <person name="Reski R."/>
            <person name="Cuming A.C."/>
            <person name="Tuskan G.A."/>
            <person name="Maumus F."/>
            <person name="Salse J."/>
            <person name="Schmutz J."/>
            <person name="Rensing S.A."/>
        </authorList>
    </citation>
    <scope>NUCLEOTIDE SEQUENCE [LARGE SCALE GENOMIC DNA]</scope>
    <source>
        <strain evidence="2 3">cv. Gransden 2004</strain>
    </source>
</reference>